<evidence type="ECO:0000313" key="4">
    <source>
        <dbReference type="Proteomes" id="UP000019812"/>
    </source>
</evidence>
<evidence type="ECO:0000256" key="1">
    <source>
        <dbReference type="SAM" id="MobiDB-lite"/>
    </source>
</evidence>
<feature type="domain" description="Transposase zinc-binding" evidence="2">
    <location>
        <begin position="48"/>
        <end position="124"/>
    </location>
</feature>
<sequence>MATGCTPACTAVYRRRRPECTVLYRTVQTPLTTWLELPCDRRQGAGGPAHVEREFHRSLECGILAHGFARARCAQCGHDFLIAWSCKGRGVCPACNPRRMVETAAHLTDHVLPRLPARQWVLSVPKHPRFSPRTRSGDRDAGAAHFPERGGTSLAPRLPGCGFGFPTRGACLHPPLWRAAQSA</sequence>
<evidence type="ECO:0000313" key="3">
    <source>
        <dbReference type="EMBL" id="KFB70026.1"/>
    </source>
</evidence>
<gene>
    <name evidence="3" type="ORF">CAPSK01_000425</name>
</gene>
<comment type="caution">
    <text evidence="3">The sequence shown here is derived from an EMBL/GenBank/DDBJ whole genome shotgun (WGS) entry which is preliminary data.</text>
</comment>
<evidence type="ECO:0000259" key="2">
    <source>
        <dbReference type="Pfam" id="PF14319"/>
    </source>
</evidence>
<reference evidence="3 4" key="1">
    <citation type="submission" date="2014-07" db="EMBL/GenBank/DDBJ databases">
        <title>Expanding our view of genomic diversity in Candidatus Accumulibacter clades.</title>
        <authorList>
            <person name="Skennerton C.T."/>
            <person name="Barr J.J."/>
            <person name="Slater F.R."/>
            <person name="Bond P.L."/>
            <person name="Tyson G.W."/>
        </authorList>
    </citation>
    <scope>NUCLEOTIDE SEQUENCE [LARGE SCALE GENOMIC DNA]</scope>
    <source>
        <strain evidence="4">SK-01</strain>
    </source>
</reference>
<name>A0A084Y5N2_9PROT</name>
<dbReference type="Pfam" id="PF14319">
    <property type="entry name" value="Zn_Tnp_IS91"/>
    <property type="match status" value="1"/>
</dbReference>
<accession>A0A084Y5N2</accession>
<dbReference type="AlphaFoldDB" id="A0A084Y5N2"/>
<proteinExistence type="predicted"/>
<dbReference type="STRING" id="1457154.CAPSK01_000425"/>
<organism evidence="3 4">
    <name type="scientific">Candidatus Accumulibacter vicinus</name>
    <dbReference type="NCBI Taxonomy" id="2954382"/>
    <lineage>
        <taxon>Bacteria</taxon>
        <taxon>Pseudomonadati</taxon>
        <taxon>Pseudomonadota</taxon>
        <taxon>Betaproteobacteria</taxon>
        <taxon>Candidatus Accumulibacter</taxon>
    </lineage>
</organism>
<dbReference type="Proteomes" id="UP000019812">
    <property type="component" value="Unassembled WGS sequence"/>
</dbReference>
<feature type="compositionally biased region" description="Basic and acidic residues" evidence="1">
    <location>
        <begin position="135"/>
        <end position="148"/>
    </location>
</feature>
<dbReference type="EMBL" id="JDSS02000006">
    <property type="protein sequence ID" value="KFB70026.1"/>
    <property type="molecule type" value="Genomic_DNA"/>
</dbReference>
<protein>
    <recommendedName>
        <fullName evidence="2">Transposase zinc-binding domain-containing protein</fullName>
    </recommendedName>
</protein>
<feature type="region of interest" description="Disordered" evidence="1">
    <location>
        <begin position="128"/>
        <end position="151"/>
    </location>
</feature>
<dbReference type="InterPro" id="IPR026889">
    <property type="entry name" value="Zn_Tnp"/>
</dbReference>